<dbReference type="PROSITE" id="PS00018">
    <property type="entry name" value="EF_HAND_1"/>
    <property type="match status" value="1"/>
</dbReference>
<reference evidence="5 6" key="1">
    <citation type="submission" date="2018-08" db="EMBL/GenBank/DDBJ databases">
        <title>A genome reference for cultivated species of the human gut microbiota.</title>
        <authorList>
            <person name="Zou Y."/>
            <person name="Xue W."/>
            <person name="Luo G."/>
        </authorList>
    </citation>
    <scope>NUCLEOTIDE SEQUENCE [LARGE SCALE GENOMIC DNA]</scope>
    <source>
        <strain evidence="5 6">TF10-34</strain>
    </source>
</reference>
<dbReference type="FunFam" id="2.60.40.1120:FF:000003">
    <property type="entry name" value="Outer membrane protein Omp121"/>
    <property type="match status" value="1"/>
</dbReference>
<reference evidence="4 7" key="2">
    <citation type="journal article" date="2019" name="Nat. Med.">
        <title>A library of human gut bacterial isolates paired with longitudinal multiomics data enables mechanistic microbiome research.</title>
        <authorList>
            <person name="Poyet M."/>
            <person name="Groussin M."/>
            <person name="Gibbons S.M."/>
            <person name="Avila-Pacheco J."/>
            <person name="Jiang X."/>
            <person name="Kearney S.M."/>
            <person name="Perrotta A.R."/>
            <person name="Berdy B."/>
            <person name="Zhao S."/>
            <person name="Lieberman T.D."/>
            <person name="Swanson P.K."/>
            <person name="Smith M."/>
            <person name="Roesemann S."/>
            <person name="Alexander J.E."/>
            <person name="Rich S.A."/>
            <person name="Livny J."/>
            <person name="Vlamakis H."/>
            <person name="Clish C."/>
            <person name="Bullock K."/>
            <person name="Deik A."/>
            <person name="Scott J."/>
            <person name="Pierce K.A."/>
            <person name="Xavier R.J."/>
            <person name="Alm E.J."/>
        </authorList>
    </citation>
    <scope>NUCLEOTIDE SEQUENCE [LARGE SCALE GENOMIC DNA]</scope>
    <source>
        <strain evidence="4 7">BIOML-A58</strain>
    </source>
</reference>
<dbReference type="AlphaFoldDB" id="A0A3E4N3D7"/>
<evidence type="ECO:0000313" key="6">
    <source>
        <dbReference type="Proteomes" id="UP000261210"/>
    </source>
</evidence>
<dbReference type="GO" id="GO:0009279">
    <property type="term" value="C:cell outer membrane"/>
    <property type="evidence" value="ECO:0007669"/>
    <property type="project" value="UniProtKB-SubCell"/>
</dbReference>
<accession>A0A3E4N3D7</accession>
<comment type="caution">
    <text evidence="5">The sequence shown here is derived from an EMBL/GenBank/DDBJ whole genome shotgun (WGS) entry which is preliminary data.</text>
</comment>
<dbReference type="InterPro" id="IPR018247">
    <property type="entry name" value="EF_Hand_1_Ca_BS"/>
</dbReference>
<feature type="signal peptide" evidence="2">
    <location>
        <begin position="1"/>
        <end position="20"/>
    </location>
</feature>
<dbReference type="InterPro" id="IPR023997">
    <property type="entry name" value="TonB-dep_OMP_SusC/RagA_CS"/>
</dbReference>
<name>A0A3E4N3D7_9BACE</name>
<dbReference type="Gene3D" id="2.60.40.1120">
    <property type="entry name" value="Carboxypeptidase-like, regulatory domain"/>
    <property type="match status" value="1"/>
</dbReference>
<keyword evidence="1" id="KW-0998">Cell outer membrane</keyword>
<dbReference type="InterPro" id="IPR008969">
    <property type="entry name" value="CarboxyPept-like_regulatory"/>
</dbReference>
<dbReference type="FunFam" id="2.170.130.10:FF:000003">
    <property type="entry name" value="SusC/RagA family TonB-linked outer membrane protein"/>
    <property type="match status" value="1"/>
</dbReference>
<gene>
    <name evidence="5" type="ORF">DXD03_22290</name>
    <name evidence="4" type="ORF">GA398_00545</name>
</gene>
<keyword evidence="1" id="KW-0472">Membrane</keyword>
<dbReference type="Proteomes" id="UP000261210">
    <property type="component" value="Unassembled WGS sequence"/>
</dbReference>
<dbReference type="NCBIfam" id="TIGR04057">
    <property type="entry name" value="SusC_RagA_signa"/>
    <property type="match status" value="1"/>
</dbReference>
<dbReference type="NCBIfam" id="TIGR04056">
    <property type="entry name" value="OMP_RagA_SusC"/>
    <property type="match status" value="1"/>
</dbReference>
<dbReference type="EMBL" id="QSQU01000055">
    <property type="protein sequence ID" value="RGK56532.1"/>
    <property type="molecule type" value="Genomic_DNA"/>
</dbReference>
<comment type="subcellular location">
    <subcellularLocation>
        <location evidence="1">Cell outer membrane</location>
        <topology evidence="1">Multi-pass membrane protein</topology>
    </subcellularLocation>
</comment>
<keyword evidence="1" id="KW-0812">Transmembrane</keyword>
<dbReference type="InterPro" id="IPR037066">
    <property type="entry name" value="Plug_dom_sf"/>
</dbReference>
<evidence type="ECO:0000256" key="2">
    <source>
        <dbReference type="SAM" id="SignalP"/>
    </source>
</evidence>
<dbReference type="RefSeq" id="WP_049701670.1">
    <property type="nucleotide sequence ID" value="NZ_JAASHA010000014.1"/>
</dbReference>
<dbReference type="InterPro" id="IPR012910">
    <property type="entry name" value="Plug_dom"/>
</dbReference>
<protein>
    <submittedName>
        <fullName evidence="5">TonB-dependent receptor</fullName>
    </submittedName>
</protein>
<dbReference type="Pfam" id="PF13715">
    <property type="entry name" value="CarbopepD_reg_2"/>
    <property type="match status" value="1"/>
</dbReference>
<keyword evidence="1" id="KW-1134">Transmembrane beta strand</keyword>
<dbReference type="SUPFAM" id="SSF49464">
    <property type="entry name" value="Carboxypeptidase regulatory domain-like"/>
    <property type="match status" value="1"/>
</dbReference>
<dbReference type="PROSITE" id="PS52016">
    <property type="entry name" value="TONB_DEPENDENT_REC_3"/>
    <property type="match status" value="1"/>
</dbReference>
<proteinExistence type="inferred from homology"/>
<dbReference type="Pfam" id="PF07715">
    <property type="entry name" value="Plug"/>
    <property type="match status" value="1"/>
</dbReference>
<feature type="domain" description="TonB-dependent receptor plug" evidence="3">
    <location>
        <begin position="120"/>
        <end position="223"/>
    </location>
</feature>
<keyword evidence="1" id="KW-0813">Transport</keyword>
<dbReference type="GeneID" id="29456127"/>
<dbReference type="InterPro" id="IPR039426">
    <property type="entry name" value="TonB-dep_rcpt-like"/>
</dbReference>
<evidence type="ECO:0000259" key="3">
    <source>
        <dbReference type="Pfam" id="PF07715"/>
    </source>
</evidence>
<dbReference type="EMBL" id="WDED01000001">
    <property type="protein sequence ID" value="KAB6150282.1"/>
    <property type="molecule type" value="Genomic_DNA"/>
</dbReference>
<comment type="similarity">
    <text evidence="1">Belongs to the TonB-dependent receptor family.</text>
</comment>
<keyword evidence="2" id="KW-0732">Signal</keyword>
<organism evidence="5 6">
    <name type="scientific">Bacteroides xylanisolvens</name>
    <dbReference type="NCBI Taxonomy" id="371601"/>
    <lineage>
        <taxon>Bacteria</taxon>
        <taxon>Pseudomonadati</taxon>
        <taxon>Bacteroidota</taxon>
        <taxon>Bacteroidia</taxon>
        <taxon>Bacteroidales</taxon>
        <taxon>Bacteroidaceae</taxon>
        <taxon>Bacteroides</taxon>
    </lineage>
</organism>
<evidence type="ECO:0000313" key="7">
    <source>
        <dbReference type="Proteomes" id="UP000434604"/>
    </source>
</evidence>
<dbReference type="InterPro" id="IPR023996">
    <property type="entry name" value="TonB-dep_OMP_SusC/RagA"/>
</dbReference>
<sequence>MRRKSFITICLLWIFMSLSAQEKKIEVTGVVTDMNNEPLIGVNVTVKDQAGLGAITDINGRYKINIEEFSRLVFSYIGFDRQEVLVKRQRVINVTMKESEASELDEVVITGTGAQKKLIVTGAVTTVNVDDLKSNPSANLSNALAGNVAGVLAMQTSGQPGVNTSEFWIRGISTFGANSAALVLVDGFERDLNDINIEDIETFTVLKDASTTAIYGPRGANGVILITTKRGKEGKININAKVESSYNTRTITPEFADGYSYAMLMNEARITRNQERIYRDDEMEILRLGLDPDLYPNVDWMDTLLKDGAMTYRANLNMNGGGSTARYFVSLSYINEEGMYKTDEAMRKDYNTNPSSQRWNYRLNTDIDVTKTTLVKVGVSGSLKKRNAPGQGDNVWYSLLGQNPISIPIMYSDGSIPAFGEGENRKNPWTLATQTGYKEIWNNKIQTNISLEQKLDFVTKGLRFEGRFGFDTDNQSSITRKRMPETWRAQRERDDNGDIILKQQSIEKPMEQTSSSTGDRREFFEAILQYNRAFKAHHLGGTLKYSQDAYRTTVDIGTDVKNGIAKRHMGVAGRFSYNWNYRYFADFNFGYNGSENFADGHRFGFFPAFSVAWNVAEEKYIKKHLKWMNMFKLRYSYGKVGNDKLGERFPYLYTLANEYTEKVDGKDVVKYYPGWTWSDYDSEDNKYNGMLYTQLASESVTWEIATKHDAGVDMSLFNDKFTASVDYFHEQRDGIYMERKYLPSIVGVRSNPKANVGSVLSQGFDGNFAYKQKIGKVNLTVRGNMTYSKNEILEKDEENAVYPYQTEAGYRVNQAKGLIALGLFKDYDDIRNSPKQAWNKVQPGDIKYKDVNGDGIVNDADMVAIGATTKPNLIYGFGVSAQWNGFDFNVHFQGSGKSSFFINGTSVHAFSDSQWGNVFTNLVKDRWVDPETAKILGIPVNENPNASYPRLTYGGNENNYKKSTFWLRDGSYLRLKTLEVGYTLPKSIVNKMRFNKIRIFFIGTNLLTFAKFKEWDPEMGSSNGEQYPLAKVFTLGLTVNI</sequence>
<dbReference type="Gene3D" id="2.170.130.10">
    <property type="entry name" value="TonB-dependent receptor, plug domain"/>
    <property type="match status" value="1"/>
</dbReference>
<evidence type="ECO:0000313" key="4">
    <source>
        <dbReference type="EMBL" id="KAB6150282.1"/>
    </source>
</evidence>
<feature type="chain" id="PRO_5036080703" evidence="2">
    <location>
        <begin position="21"/>
        <end position="1041"/>
    </location>
</feature>
<dbReference type="SUPFAM" id="SSF56935">
    <property type="entry name" value="Porins"/>
    <property type="match status" value="1"/>
</dbReference>
<keyword evidence="5" id="KW-0675">Receptor</keyword>
<evidence type="ECO:0000256" key="1">
    <source>
        <dbReference type="PROSITE-ProRule" id="PRU01360"/>
    </source>
</evidence>
<dbReference type="Proteomes" id="UP000434604">
    <property type="component" value="Unassembled WGS sequence"/>
</dbReference>
<evidence type="ECO:0000313" key="5">
    <source>
        <dbReference type="EMBL" id="RGK56532.1"/>
    </source>
</evidence>